<dbReference type="EMBL" id="BT125065">
    <property type="protein sequence ID" value="ADK35079.1"/>
    <property type="molecule type" value="mRNA"/>
</dbReference>
<proteinExistence type="evidence at transcript level"/>
<evidence type="ECO:0000313" key="1">
    <source>
        <dbReference type="EMBL" id="ADK35079.1"/>
    </source>
</evidence>
<sequence>SNIGVCGKIGKTMNFLYHLKPDKSKQFDPGCRGKIPPRTSISRLFLRISGFLITRKKCRVITAFSSK</sequence>
<organism evidence="1">
    <name type="scientific">Drosophila melanogaster</name>
    <name type="common">Fruit fly</name>
    <dbReference type="NCBI Taxonomy" id="7227"/>
    <lineage>
        <taxon>Eukaryota</taxon>
        <taxon>Metazoa</taxon>
        <taxon>Ecdysozoa</taxon>
        <taxon>Arthropoda</taxon>
        <taxon>Hexapoda</taxon>
        <taxon>Insecta</taxon>
        <taxon>Pterygota</taxon>
        <taxon>Neoptera</taxon>
        <taxon>Endopterygota</taxon>
        <taxon>Diptera</taxon>
        <taxon>Brachycera</taxon>
        <taxon>Muscomorpha</taxon>
        <taxon>Ephydroidea</taxon>
        <taxon>Drosophilidae</taxon>
        <taxon>Drosophila</taxon>
        <taxon>Sophophora</taxon>
    </lineage>
</organism>
<dbReference type="AlphaFoldDB" id="D8FT43"/>
<name>D8FT43_DROME</name>
<feature type="non-terminal residue" evidence="1">
    <location>
        <position position="1"/>
    </location>
</feature>
<protein>
    <submittedName>
        <fullName evidence="1">MIP03089p</fullName>
    </submittedName>
</protein>
<accession>D8FT43</accession>
<reference evidence="1" key="1">
    <citation type="submission" date="2010-07" db="EMBL/GenBank/DDBJ databases">
        <authorList>
            <person name="Carlson J."/>
            <person name="Booth B."/>
            <person name="Frise E."/>
            <person name="Sandler J."/>
            <person name="Wan K."/>
            <person name="Yu C."/>
            <person name="Celniker S."/>
        </authorList>
    </citation>
    <scope>NUCLEOTIDE SEQUENCE</scope>
</reference>